<dbReference type="PANTHER" id="PTHR35988">
    <property type="entry name" value="15-CIS-ZETA-CAROTENE ISOMERASE, CHLOROPLASTIC"/>
    <property type="match status" value="1"/>
</dbReference>
<dbReference type="PANTHER" id="PTHR35988:SF2">
    <property type="entry name" value="15-CIS-ZETA-CAROTENE ISOMERASE, CHLOROPLASTIC"/>
    <property type="match status" value="1"/>
</dbReference>
<keyword evidence="2 5" id="KW-0812">Transmembrane</keyword>
<comment type="caution">
    <text evidence="7">The sequence shown here is derived from an EMBL/GenBank/DDBJ whole genome shotgun (WGS) entry which is preliminary data.</text>
</comment>
<evidence type="ECO:0000256" key="5">
    <source>
        <dbReference type="SAM" id="Phobius"/>
    </source>
</evidence>
<feature type="transmembrane region" description="Helical" evidence="5">
    <location>
        <begin position="84"/>
        <end position="104"/>
    </location>
</feature>
<dbReference type="Proteomes" id="UP000030392">
    <property type="component" value="Unassembled WGS sequence"/>
</dbReference>
<dbReference type="GO" id="GO:0090471">
    <property type="term" value="F:9,15,9'-tri-cis-zeta-carotene isomerase activity"/>
    <property type="evidence" value="ECO:0007669"/>
    <property type="project" value="TreeGrafter"/>
</dbReference>
<evidence type="ECO:0000256" key="4">
    <source>
        <dbReference type="ARBA" id="ARBA00023136"/>
    </source>
</evidence>
<feature type="transmembrane region" description="Helical" evidence="5">
    <location>
        <begin position="142"/>
        <end position="165"/>
    </location>
</feature>
<dbReference type="GO" id="GO:0016020">
    <property type="term" value="C:membrane"/>
    <property type="evidence" value="ECO:0007669"/>
    <property type="project" value="UniProtKB-SubCell"/>
</dbReference>
<dbReference type="AlphaFoldDB" id="A0A0A2C838"/>
<sequence length="248" mass="28168">MTLSDTHGSSFVMILLLFCFAVIHSGGAALRVKAESVIGARAWRLIFAFASIPSAVILVGYFIAHRYDGVRFWNFQGISELIPVIWILSAISFLFLYPATYNLLEIPAVLKPKVRIYASGIIRVTRHPQAIGQIIWCFAHLLWIGTSFTLVTCVGLIAHHLFAIWHGDRRLTLRFGKEFDEIKKKTSVVPFLAVLDGRQKLQIKEFLRPSQMGILIAIFFFWWSHKFISVGAQRFLSFDLTELLARIA</sequence>
<evidence type="ECO:0000259" key="6">
    <source>
        <dbReference type="Pfam" id="PF07298"/>
    </source>
</evidence>
<keyword evidence="3 5" id="KW-1133">Transmembrane helix</keyword>
<evidence type="ECO:0000313" key="8">
    <source>
        <dbReference type="Proteomes" id="UP000030392"/>
    </source>
</evidence>
<dbReference type="Pfam" id="PF07298">
    <property type="entry name" value="NnrU"/>
    <property type="match status" value="1"/>
</dbReference>
<dbReference type="RefSeq" id="WP_011823008.1">
    <property type="nucleotide sequence ID" value="NZ_CP138967.1"/>
</dbReference>
<keyword evidence="4 5" id="KW-0472">Membrane</keyword>
<dbReference type="InterPro" id="IPR009915">
    <property type="entry name" value="NnrU_dom"/>
</dbReference>
<dbReference type="EMBL" id="JNAX01000005">
    <property type="protein sequence ID" value="KGG21702.1"/>
    <property type="molecule type" value="Genomic_DNA"/>
</dbReference>
<evidence type="ECO:0000313" key="7">
    <source>
        <dbReference type="EMBL" id="KGG21702.1"/>
    </source>
</evidence>
<evidence type="ECO:0000256" key="1">
    <source>
        <dbReference type="ARBA" id="ARBA00004141"/>
    </source>
</evidence>
<feature type="transmembrane region" description="Helical" evidence="5">
    <location>
        <begin position="206"/>
        <end position="224"/>
    </location>
</feature>
<gene>
    <name evidence="7" type="ORF">EV03_0441</name>
</gene>
<protein>
    <submittedName>
        <fullName evidence="7">Conserved NnrU/NnuR-like membrane enzyme</fullName>
    </submittedName>
</protein>
<reference evidence="8" key="1">
    <citation type="journal article" date="2014" name="Sci. Data">
        <title>Genomes of diverse isolates of the marine cyanobacterium Prochlorococcus.</title>
        <authorList>
            <person name="Biller S."/>
            <person name="Berube P."/>
            <person name="Thompson J."/>
            <person name="Kelly L."/>
            <person name="Roggensack S."/>
            <person name="Awad L."/>
            <person name="Roache-Johnson K."/>
            <person name="Ding H."/>
            <person name="Giovannoni S.J."/>
            <person name="Moore L.R."/>
            <person name="Chisholm S.W."/>
        </authorList>
    </citation>
    <scope>NUCLEOTIDE SEQUENCE [LARGE SCALE GENOMIC DNA]</scope>
    <source>
        <strain evidence="8">PAC1</strain>
    </source>
</reference>
<proteinExistence type="predicted"/>
<dbReference type="Gene3D" id="1.20.120.1630">
    <property type="match status" value="1"/>
</dbReference>
<organism evidence="7 8">
    <name type="scientific">Prochlorococcus marinus str. PAC1</name>
    <dbReference type="NCBI Taxonomy" id="59924"/>
    <lineage>
        <taxon>Bacteria</taxon>
        <taxon>Bacillati</taxon>
        <taxon>Cyanobacteriota</taxon>
        <taxon>Cyanophyceae</taxon>
        <taxon>Synechococcales</taxon>
        <taxon>Prochlorococcaceae</taxon>
        <taxon>Prochlorococcus</taxon>
    </lineage>
</organism>
<feature type="transmembrane region" description="Helical" evidence="5">
    <location>
        <begin position="12"/>
        <end position="30"/>
    </location>
</feature>
<evidence type="ECO:0000256" key="3">
    <source>
        <dbReference type="ARBA" id="ARBA00022989"/>
    </source>
</evidence>
<comment type="subcellular location">
    <subcellularLocation>
        <location evidence="1">Membrane</location>
        <topology evidence="1">Multi-pass membrane protein</topology>
    </subcellularLocation>
</comment>
<name>A0A0A2C838_PROMR</name>
<feature type="domain" description="NnrU" evidence="6">
    <location>
        <begin position="12"/>
        <end position="228"/>
    </location>
</feature>
<feature type="transmembrane region" description="Helical" evidence="5">
    <location>
        <begin position="42"/>
        <end position="64"/>
    </location>
</feature>
<accession>A0A0A2C838</accession>
<evidence type="ECO:0000256" key="2">
    <source>
        <dbReference type="ARBA" id="ARBA00022692"/>
    </source>
</evidence>